<keyword evidence="2" id="KW-1185">Reference proteome</keyword>
<reference evidence="2" key="1">
    <citation type="journal article" date="2013" name="Science">
        <title>The Amborella genome and the evolution of flowering plants.</title>
        <authorList>
            <consortium name="Amborella Genome Project"/>
        </authorList>
    </citation>
    <scope>NUCLEOTIDE SEQUENCE [LARGE SCALE GENOMIC DNA]</scope>
</reference>
<dbReference type="Proteomes" id="UP000017836">
    <property type="component" value="Unassembled WGS sequence"/>
</dbReference>
<sequence length="100" mass="11683">MLYRVQILYIIRLPRLFPHCLKNGLPRLFPQHLRMQRHKIISAIHEQKDNFVGHHNKILNEDSLGADQQEAYTGNATCTYSYASPIMSYEDLARRGSTRD</sequence>
<dbReference type="Gramene" id="ERN16041">
    <property type="protein sequence ID" value="ERN16041"/>
    <property type="gene ID" value="AMTR_s00030p00111560"/>
</dbReference>
<organism evidence="1 2">
    <name type="scientific">Amborella trichopoda</name>
    <dbReference type="NCBI Taxonomy" id="13333"/>
    <lineage>
        <taxon>Eukaryota</taxon>
        <taxon>Viridiplantae</taxon>
        <taxon>Streptophyta</taxon>
        <taxon>Embryophyta</taxon>
        <taxon>Tracheophyta</taxon>
        <taxon>Spermatophyta</taxon>
        <taxon>Magnoliopsida</taxon>
        <taxon>Amborellales</taxon>
        <taxon>Amborellaceae</taxon>
        <taxon>Amborella</taxon>
    </lineage>
</organism>
<dbReference type="HOGENOM" id="CLU_2309829_0_0_1"/>
<accession>U5CS57</accession>
<protein>
    <submittedName>
        <fullName evidence="1">Uncharacterized protein</fullName>
    </submittedName>
</protein>
<gene>
    <name evidence="1" type="ORF">AMTR_s00030p00111560</name>
</gene>
<name>U5CS57_AMBTC</name>
<dbReference type="EMBL" id="KI392485">
    <property type="protein sequence ID" value="ERN16041.1"/>
    <property type="molecule type" value="Genomic_DNA"/>
</dbReference>
<evidence type="ECO:0000313" key="1">
    <source>
        <dbReference type="EMBL" id="ERN16041.1"/>
    </source>
</evidence>
<dbReference type="AlphaFoldDB" id="U5CS57"/>
<proteinExistence type="predicted"/>
<evidence type="ECO:0000313" key="2">
    <source>
        <dbReference type="Proteomes" id="UP000017836"/>
    </source>
</evidence>